<dbReference type="InterPro" id="IPR003593">
    <property type="entry name" value="AAA+_ATPase"/>
</dbReference>
<evidence type="ECO:0000256" key="2">
    <source>
        <dbReference type="ARBA" id="ARBA00022448"/>
    </source>
</evidence>
<dbReference type="PROSITE" id="PS00211">
    <property type="entry name" value="ABC_TRANSPORTER_1"/>
    <property type="match status" value="1"/>
</dbReference>
<dbReference type="SMART" id="SM00382">
    <property type="entry name" value="AAA"/>
    <property type="match status" value="1"/>
</dbReference>
<dbReference type="InterPro" id="IPR011527">
    <property type="entry name" value="ABC1_TM_dom"/>
</dbReference>
<feature type="transmembrane region" description="Helical" evidence="8">
    <location>
        <begin position="162"/>
        <end position="183"/>
    </location>
</feature>
<organism evidence="11 12">
    <name type="scientific">Cocleimonas flava</name>
    <dbReference type="NCBI Taxonomy" id="634765"/>
    <lineage>
        <taxon>Bacteria</taxon>
        <taxon>Pseudomonadati</taxon>
        <taxon>Pseudomonadota</taxon>
        <taxon>Gammaproteobacteria</taxon>
        <taxon>Thiotrichales</taxon>
        <taxon>Thiotrichaceae</taxon>
        <taxon>Cocleimonas</taxon>
    </lineage>
</organism>
<dbReference type="PANTHER" id="PTHR24221">
    <property type="entry name" value="ATP-BINDING CASSETTE SUB-FAMILY B"/>
    <property type="match status" value="1"/>
</dbReference>
<evidence type="ECO:0000256" key="3">
    <source>
        <dbReference type="ARBA" id="ARBA00022692"/>
    </source>
</evidence>
<evidence type="ECO:0000313" key="11">
    <source>
        <dbReference type="EMBL" id="TCJ89163.1"/>
    </source>
</evidence>
<sequence>MKTIFKEYINVALQVRWAFLLVMIGIVSATFLGIYVPVFYKNIANGFAEPFSVETSSMMLHNFWMIVLFYAGIWLSWRVLEIGIVPVDGGGMRLLNKRCFKVLKRQKFLYFENNFSGSLIKQAGRFSRSYEVIVDWFIFQFVQNVLSISIAFIIFYQHYPEFAYYFLVWVIGFIIWSVGFSIWKLKYDKAVAESDSKLGGAYSDAISNIFIVKSFALEKSEQNNIDEKADVVYQKTKIAWILMFVSFAVQGFLTMGIELVLVYKMIGKWELGLFNVGEFVLFQSILLILVQRLWEFGRNFRNFFTALADAAEMADVFKNDDFERDSAAAKDLKISKGGIQIKNINFAYSSSDKSQDGLFEDFSLDIKPGEKIALVGHSGSGKTSLTKLLFRFFEPQQGKILFDGQDAKDFTLSSLRNQISLVPQQPELFHRTVRENILLGDEVSEEALIKAAKNSGCLDFIQSLPEQFETMVGERGVKLSGGEKQRIALARAFLENAPIVVLDEATSALDSITEKQIQSAIFELIEEKTAIVIAHRLSTILRMDRILVLDSGKIIEQGTHQELLDKGGKYATMWKHQSGEFLKQN</sequence>
<evidence type="ECO:0000313" key="12">
    <source>
        <dbReference type="Proteomes" id="UP000294887"/>
    </source>
</evidence>
<feature type="transmembrane region" description="Helical" evidence="8">
    <location>
        <begin position="272"/>
        <end position="294"/>
    </location>
</feature>
<comment type="subcellular location">
    <subcellularLocation>
        <location evidence="1">Cell membrane</location>
        <topology evidence="1">Multi-pass membrane protein</topology>
    </subcellularLocation>
</comment>
<dbReference type="Pfam" id="PF00664">
    <property type="entry name" value="ABC_membrane"/>
    <property type="match status" value="1"/>
</dbReference>
<keyword evidence="7 8" id="KW-0472">Membrane</keyword>
<dbReference type="GO" id="GO:0140359">
    <property type="term" value="F:ABC-type transporter activity"/>
    <property type="evidence" value="ECO:0007669"/>
    <property type="project" value="InterPro"/>
</dbReference>
<dbReference type="InterPro" id="IPR003439">
    <property type="entry name" value="ABC_transporter-like_ATP-bd"/>
</dbReference>
<dbReference type="RefSeq" id="WP_131904811.1">
    <property type="nucleotide sequence ID" value="NZ_BAAAFU010000008.1"/>
</dbReference>
<evidence type="ECO:0000256" key="7">
    <source>
        <dbReference type="ARBA" id="ARBA00023136"/>
    </source>
</evidence>
<accession>A0A4R1F5I7</accession>
<comment type="caution">
    <text evidence="11">The sequence shown here is derived from an EMBL/GenBank/DDBJ whole genome shotgun (WGS) entry which is preliminary data.</text>
</comment>
<dbReference type="InterPro" id="IPR027417">
    <property type="entry name" value="P-loop_NTPase"/>
</dbReference>
<dbReference type="AlphaFoldDB" id="A0A4R1F5I7"/>
<gene>
    <name evidence="11" type="ORF">EV695_1024</name>
</gene>
<dbReference type="GO" id="GO:0005524">
    <property type="term" value="F:ATP binding"/>
    <property type="evidence" value="ECO:0007669"/>
    <property type="project" value="UniProtKB-KW"/>
</dbReference>
<evidence type="ECO:0000256" key="4">
    <source>
        <dbReference type="ARBA" id="ARBA00022741"/>
    </source>
</evidence>
<proteinExistence type="predicted"/>
<feature type="transmembrane region" description="Helical" evidence="8">
    <location>
        <begin position="20"/>
        <end position="40"/>
    </location>
</feature>
<reference evidence="11 12" key="1">
    <citation type="submission" date="2019-03" db="EMBL/GenBank/DDBJ databases">
        <title>Genomic Encyclopedia of Type Strains, Phase IV (KMG-IV): sequencing the most valuable type-strain genomes for metagenomic binning, comparative biology and taxonomic classification.</title>
        <authorList>
            <person name="Goeker M."/>
        </authorList>
    </citation>
    <scope>NUCLEOTIDE SEQUENCE [LARGE SCALE GENOMIC DNA]</scope>
    <source>
        <strain evidence="11 12">DSM 24830</strain>
    </source>
</reference>
<dbReference type="Pfam" id="PF00005">
    <property type="entry name" value="ABC_tran"/>
    <property type="match status" value="1"/>
</dbReference>
<dbReference type="GO" id="GO:0034040">
    <property type="term" value="F:ATPase-coupled lipid transmembrane transporter activity"/>
    <property type="evidence" value="ECO:0007669"/>
    <property type="project" value="TreeGrafter"/>
</dbReference>
<dbReference type="SUPFAM" id="SSF52540">
    <property type="entry name" value="P-loop containing nucleoside triphosphate hydrolases"/>
    <property type="match status" value="1"/>
</dbReference>
<dbReference type="FunFam" id="3.40.50.300:FF:000287">
    <property type="entry name" value="Multidrug ABC transporter ATP-binding protein"/>
    <property type="match status" value="1"/>
</dbReference>
<dbReference type="InterPro" id="IPR036640">
    <property type="entry name" value="ABC1_TM_sf"/>
</dbReference>
<dbReference type="InterPro" id="IPR017871">
    <property type="entry name" value="ABC_transporter-like_CS"/>
</dbReference>
<dbReference type="OrthoDB" id="9759820at2"/>
<dbReference type="EMBL" id="SMFQ01000002">
    <property type="protein sequence ID" value="TCJ89163.1"/>
    <property type="molecule type" value="Genomic_DNA"/>
</dbReference>
<keyword evidence="4" id="KW-0547">Nucleotide-binding</keyword>
<evidence type="ECO:0000256" key="6">
    <source>
        <dbReference type="ARBA" id="ARBA00022989"/>
    </source>
</evidence>
<dbReference type="Proteomes" id="UP000294887">
    <property type="component" value="Unassembled WGS sequence"/>
</dbReference>
<dbReference type="InterPro" id="IPR039421">
    <property type="entry name" value="Type_1_exporter"/>
</dbReference>
<dbReference type="GO" id="GO:0005886">
    <property type="term" value="C:plasma membrane"/>
    <property type="evidence" value="ECO:0007669"/>
    <property type="project" value="UniProtKB-SubCell"/>
</dbReference>
<keyword evidence="6 8" id="KW-1133">Transmembrane helix</keyword>
<keyword evidence="12" id="KW-1185">Reference proteome</keyword>
<keyword evidence="2" id="KW-0813">Transport</keyword>
<feature type="domain" description="ABC transporter" evidence="9">
    <location>
        <begin position="339"/>
        <end position="576"/>
    </location>
</feature>
<evidence type="ECO:0000259" key="10">
    <source>
        <dbReference type="PROSITE" id="PS50929"/>
    </source>
</evidence>
<dbReference type="GO" id="GO:0016887">
    <property type="term" value="F:ATP hydrolysis activity"/>
    <property type="evidence" value="ECO:0007669"/>
    <property type="project" value="InterPro"/>
</dbReference>
<name>A0A4R1F5I7_9GAMM</name>
<feature type="transmembrane region" description="Helical" evidence="8">
    <location>
        <begin position="60"/>
        <end position="77"/>
    </location>
</feature>
<feature type="transmembrane region" description="Helical" evidence="8">
    <location>
        <begin position="238"/>
        <end position="266"/>
    </location>
</feature>
<keyword evidence="5 11" id="KW-0067">ATP-binding</keyword>
<dbReference type="PROSITE" id="PS50929">
    <property type="entry name" value="ABC_TM1F"/>
    <property type="match status" value="1"/>
</dbReference>
<feature type="domain" description="ABC transmembrane type-1" evidence="10">
    <location>
        <begin position="20"/>
        <end position="303"/>
    </location>
</feature>
<protein>
    <submittedName>
        <fullName evidence="11">ATP-binding cassette subfamily B protein</fullName>
    </submittedName>
</protein>
<evidence type="ECO:0000256" key="5">
    <source>
        <dbReference type="ARBA" id="ARBA00022840"/>
    </source>
</evidence>
<evidence type="ECO:0000259" key="9">
    <source>
        <dbReference type="PROSITE" id="PS50893"/>
    </source>
</evidence>
<evidence type="ECO:0000256" key="1">
    <source>
        <dbReference type="ARBA" id="ARBA00004651"/>
    </source>
</evidence>
<dbReference type="SUPFAM" id="SSF90123">
    <property type="entry name" value="ABC transporter transmembrane region"/>
    <property type="match status" value="1"/>
</dbReference>
<feature type="transmembrane region" description="Helical" evidence="8">
    <location>
        <begin position="133"/>
        <end position="156"/>
    </location>
</feature>
<dbReference type="Gene3D" id="3.40.50.300">
    <property type="entry name" value="P-loop containing nucleotide triphosphate hydrolases"/>
    <property type="match status" value="1"/>
</dbReference>
<dbReference type="PANTHER" id="PTHR24221:SF654">
    <property type="entry name" value="ATP-BINDING CASSETTE SUB-FAMILY B MEMBER 6"/>
    <property type="match status" value="1"/>
</dbReference>
<dbReference type="PROSITE" id="PS50893">
    <property type="entry name" value="ABC_TRANSPORTER_2"/>
    <property type="match status" value="1"/>
</dbReference>
<dbReference type="Gene3D" id="1.20.1560.10">
    <property type="entry name" value="ABC transporter type 1, transmembrane domain"/>
    <property type="match status" value="1"/>
</dbReference>
<keyword evidence="3 8" id="KW-0812">Transmembrane</keyword>
<evidence type="ECO:0000256" key="8">
    <source>
        <dbReference type="SAM" id="Phobius"/>
    </source>
</evidence>